<organism evidence="1 2">
    <name type="scientific">Araneus ventricosus</name>
    <name type="common">Orbweaver spider</name>
    <name type="synonym">Epeira ventricosa</name>
    <dbReference type="NCBI Taxonomy" id="182803"/>
    <lineage>
        <taxon>Eukaryota</taxon>
        <taxon>Metazoa</taxon>
        <taxon>Ecdysozoa</taxon>
        <taxon>Arthropoda</taxon>
        <taxon>Chelicerata</taxon>
        <taxon>Arachnida</taxon>
        <taxon>Araneae</taxon>
        <taxon>Araneomorphae</taxon>
        <taxon>Entelegynae</taxon>
        <taxon>Araneoidea</taxon>
        <taxon>Araneidae</taxon>
        <taxon>Araneus</taxon>
    </lineage>
</organism>
<sequence length="95" mass="10579">MMEKPEVTSTIGQEGVREQSAIQDALVLNNAVFRAPDCPKWREDSGKFCGVPDAVVRAPDYSDGEGDRTTILWVDAVVRRMRWTLSNLTSPGRQV</sequence>
<evidence type="ECO:0000313" key="2">
    <source>
        <dbReference type="Proteomes" id="UP000499080"/>
    </source>
</evidence>
<name>A0A4Y2LI50_ARAVE</name>
<protein>
    <submittedName>
        <fullName evidence="1">Uncharacterized protein</fullName>
    </submittedName>
</protein>
<dbReference type="EMBL" id="BGPR01005814">
    <property type="protein sequence ID" value="GBN13643.1"/>
    <property type="molecule type" value="Genomic_DNA"/>
</dbReference>
<evidence type="ECO:0000313" key="1">
    <source>
        <dbReference type="EMBL" id="GBN13643.1"/>
    </source>
</evidence>
<comment type="caution">
    <text evidence="1">The sequence shown here is derived from an EMBL/GenBank/DDBJ whole genome shotgun (WGS) entry which is preliminary data.</text>
</comment>
<reference evidence="1 2" key="1">
    <citation type="journal article" date="2019" name="Sci. Rep.">
        <title>Orb-weaving spider Araneus ventricosus genome elucidates the spidroin gene catalogue.</title>
        <authorList>
            <person name="Kono N."/>
            <person name="Nakamura H."/>
            <person name="Ohtoshi R."/>
            <person name="Moran D.A.P."/>
            <person name="Shinohara A."/>
            <person name="Yoshida Y."/>
            <person name="Fujiwara M."/>
            <person name="Mori M."/>
            <person name="Tomita M."/>
            <person name="Arakawa K."/>
        </authorList>
    </citation>
    <scope>NUCLEOTIDE SEQUENCE [LARGE SCALE GENOMIC DNA]</scope>
</reference>
<dbReference type="AlphaFoldDB" id="A0A4Y2LI50"/>
<keyword evidence="2" id="KW-1185">Reference proteome</keyword>
<proteinExistence type="predicted"/>
<accession>A0A4Y2LI50</accession>
<gene>
    <name evidence="1" type="ORF">AVEN_110964_1</name>
</gene>
<dbReference type="Proteomes" id="UP000499080">
    <property type="component" value="Unassembled WGS sequence"/>
</dbReference>